<dbReference type="GO" id="GO:0003254">
    <property type="term" value="P:regulation of membrane depolarization"/>
    <property type="evidence" value="ECO:0007669"/>
    <property type="project" value="TreeGrafter"/>
</dbReference>
<dbReference type="Gene3D" id="1.10.287.630">
    <property type="entry name" value="Helix hairpin bin"/>
    <property type="match status" value="1"/>
</dbReference>
<sequence>MGYDDNTWLHQADLIQKNISTRYITSLFCTTSSMITVLIYVPQTNAEQIYITFIMVFNCGVFGYAINSLGNIVAEINKNNKQHKMDIIAISRYMNRYRLTNQLKYKIRNYLEYTNKQKPQQRILEGQQVVNKLSQELKNELDKEICDIQLEKLQFFKENFTETLQKNLYKVIEEKLYQKSEIVYDQNDCENLDFYYVLQGSVQLSLKNIYKQKKVNQFTDFDSKASRNYRNKYENSTKMQTVREGQIFGQIEFSNGQPRMFTAQCQEFTILIRVPRQKFIDLVKESSSQDFETFCMLKDRIIMKEYYRIRDSNCFTCQKGTHQSDQCNQTKYCPNMKKKFVEMNKEEQKREKKIKRDRKLIGKCNNAWLQMKYFIDERILSQLRAKNPDLTQYFETTDSSSNESSISDESFFSRSQNMDFQNDDFKQDQLFQNPSGKSNLFNDAPSYLSNYQQTYLSKIQEEKAGFSQGSFSNSENHDQVQKEEKINSHNQYIFNTNLNSNSSNNISNINPQTPGMSKSPKKKQVQYRKSLREESNENSLSNQSHYNQQIQLSRNSSNNIQSNNNNNRNSLLQYSSNYNFSNYNLQNSSNMLPSNIESQKQSKENNKQMQVQINQNNLSLTPNARNYTTPQIRSSFANSVNNLNITNNNNSGNNATQQNNNNNYNNNNFNSSQLFNYIPTENFVTSQQFIPIQKNTVQGHQQHHVQTMTNMPIIPNMPSLNGGKIEKSKNSYIQSFNSSIMNNMPTISNLNKSASNMNCLTSKDIQTPKSIMVKRNASQNKFINNNNSNSNNNMNQMNDIASPLMKQLEPSNTRSNYSFVSSNKTKRKNYNYSQNNLNNNNINESDLRQSTMGNNLRERRKSFAMMKSMSKSIINFPAQQQQQLIQLLQQTIGMQQGQMGYNFNDEGESQQERDLLITESLKSYKYYFMTGNISEILNQINKKKMGEIPKSLHKPSINTNSRMSLNNSKISNNMQEM</sequence>
<evidence type="ECO:0000313" key="4">
    <source>
        <dbReference type="EMBL" id="KRX06764.1"/>
    </source>
</evidence>
<gene>
    <name evidence="4" type="ORF">PPERSA_09166</name>
</gene>
<keyword evidence="2" id="KW-0472">Membrane</keyword>
<dbReference type="InterPro" id="IPR000595">
    <property type="entry name" value="cNMP-bd_dom"/>
</dbReference>
<dbReference type="InterPro" id="IPR018490">
    <property type="entry name" value="cNMP-bd_dom_sf"/>
</dbReference>
<dbReference type="CDD" id="cd00038">
    <property type="entry name" value="CAP_ED"/>
    <property type="match status" value="1"/>
</dbReference>
<feature type="compositionally biased region" description="Polar residues" evidence="1">
    <location>
        <begin position="956"/>
        <end position="977"/>
    </location>
</feature>
<feature type="compositionally biased region" description="Low complexity" evidence="1">
    <location>
        <begin position="495"/>
        <end position="510"/>
    </location>
</feature>
<proteinExistence type="predicted"/>
<dbReference type="Gene3D" id="2.60.120.10">
    <property type="entry name" value="Jelly Rolls"/>
    <property type="match status" value="1"/>
</dbReference>
<dbReference type="Gene3D" id="1.10.287.70">
    <property type="match status" value="1"/>
</dbReference>
<dbReference type="InParanoid" id="A0A0V0QWM0"/>
<comment type="caution">
    <text evidence="4">The sequence shown here is derived from an EMBL/GenBank/DDBJ whole genome shotgun (WGS) entry which is preliminary data.</text>
</comment>
<feature type="transmembrane region" description="Helical" evidence="2">
    <location>
        <begin position="49"/>
        <end position="66"/>
    </location>
</feature>
<evidence type="ECO:0000313" key="5">
    <source>
        <dbReference type="Proteomes" id="UP000054937"/>
    </source>
</evidence>
<accession>A0A0V0QWM0</accession>
<feature type="region of interest" description="Disordered" evidence="1">
    <location>
        <begin position="950"/>
        <end position="977"/>
    </location>
</feature>
<dbReference type="InterPro" id="IPR051413">
    <property type="entry name" value="K/Na_HCN_channel"/>
</dbReference>
<dbReference type="GO" id="GO:0098855">
    <property type="term" value="C:HCN channel complex"/>
    <property type="evidence" value="ECO:0007669"/>
    <property type="project" value="TreeGrafter"/>
</dbReference>
<evidence type="ECO:0000256" key="1">
    <source>
        <dbReference type="SAM" id="MobiDB-lite"/>
    </source>
</evidence>
<dbReference type="OMA" id="NDCENLD"/>
<protein>
    <submittedName>
        <fullName evidence="4">Cyclic nucleotide-binding protein</fullName>
    </submittedName>
</protein>
<dbReference type="InterPro" id="IPR014710">
    <property type="entry name" value="RmlC-like_jellyroll"/>
</dbReference>
<evidence type="ECO:0000259" key="3">
    <source>
        <dbReference type="PROSITE" id="PS50042"/>
    </source>
</evidence>
<feature type="compositionally biased region" description="Low complexity" evidence="1">
    <location>
        <begin position="537"/>
        <end position="547"/>
    </location>
</feature>
<dbReference type="Proteomes" id="UP000054937">
    <property type="component" value="Unassembled WGS sequence"/>
</dbReference>
<dbReference type="EMBL" id="LDAU01000092">
    <property type="protein sequence ID" value="KRX06764.1"/>
    <property type="molecule type" value="Genomic_DNA"/>
</dbReference>
<dbReference type="AlphaFoldDB" id="A0A0V0QWM0"/>
<dbReference type="GO" id="GO:0035725">
    <property type="term" value="P:sodium ion transmembrane transport"/>
    <property type="evidence" value="ECO:0007669"/>
    <property type="project" value="TreeGrafter"/>
</dbReference>
<dbReference type="PANTHER" id="PTHR45689">
    <property type="entry name" value="I[[H]] CHANNEL, ISOFORM E"/>
    <property type="match status" value="1"/>
</dbReference>
<keyword evidence="2" id="KW-1133">Transmembrane helix</keyword>
<keyword evidence="2" id="KW-0812">Transmembrane</keyword>
<keyword evidence="5" id="KW-1185">Reference proteome</keyword>
<dbReference type="PANTHER" id="PTHR45689:SF5">
    <property type="entry name" value="I[[H]] CHANNEL, ISOFORM E"/>
    <property type="match status" value="1"/>
</dbReference>
<feature type="transmembrane region" description="Helical" evidence="2">
    <location>
        <begin position="23"/>
        <end position="42"/>
    </location>
</feature>
<evidence type="ECO:0000256" key="2">
    <source>
        <dbReference type="SAM" id="Phobius"/>
    </source>
</evidence>
<feature type="domain" description="Cyclic nucleotide-binding" evidence="3">
    <location>
        <begin position="156"/>
        <end position="283"/>
    </location>
</feature>
<name>A0A0V0QWM0_PSEPJ</name>
<dbReference type="SUPFAM" id="SSF51206">
    <property type="entry name" value="cAMP-binding domain-like"/>
    <property type="match status" value="1"/>
</dbReference>
<dbReference type="PROSITE" id="PS50042">
    <property type="entry name" value="CNMP_BINDING_3"/>
    <property type="match status" value="1"/>
</dbReference>
<organism evidence="4 5">
    <name type="scientific">Pseudocohnilembus persalinus</name>
    <name type="common">Ciliate</name>
    <dbReference type="NCBI Taxonomy" id="266149"/>
    <lineage>
        <taxon>Eukaryota</taxon>
        <taxon>Sar</taxon>
        <taxon>Alveolata</taxon>
        <taxon>Ciliophora</taxon>
        <taxon>Intramacronucleata</taxon>
        <taxon>Oligohymenophorea</taxon>
        <taxon>Scuticociliatia</taxon>
        <taxon>Philasterida</taxon>
        <taxon>Pseudocohnilembidae</taxon>
        <taxon>Pseudocohnilembus</taxon>
    </lineage>
</organism>
<dbReference type="OrthoDB" id="426293at2759"/>
<feature type="region of interest" description="Disordered" evidence="1">
    <location>
        <begin position="646"/>
        <end position="666"/>
    </location>
</feature>
<dbReference type="GO" id="GO:0005249">
    <property type="term" value="F:voltage-gated potassium channel activity"/>
    <property type="evidence" value="ECO:0007669"/>
    <property type="project" value="TreeGrafter"/>
</dbReference>
<reference evidence="4 5" key="1">
    <citation type="journal article" date="2015" name="Sci. Rep.">
        <title>Genome of the facultative scuticociliatosis pathogen Pseudocohnilembus persalinus provides insight into its virulence through horizontal gene transfer.</title>
        <authorList>
            <person name="Xiong J."/>
            <person name="Wang G."/>
            <person name="Cheng J."/>
            <person name="Tian M."/>
            <person name="Pan X."/>
            <person name="Warren A."/>
            <person name="Jiang C."/>
            <person name="Yuan D."/>
            <person name="Miao W."/>
        </authorList>
    </citation>
    <scope>NUCLEOTIDE SEQUENCE [LARGE SCALE GENOMIC DNA]</scope>
    <source>
        <strain evidence="4">36N120E</strain>
    </source>
</reference>
<feature type="region of interest" description="Disordered" evidence="1">
    <location>
        <begin position="495"/>
        <end position="547"/>
    </location>
</feature>